<protein>
    <submittedName>
        <fullName evidence="3">Uncharacterized NAD(P)/FAD-binding protein YdhS</fullName>
    </submittedName>
</protein>
<reference evidence="3 4" key="1">
    <citation type="submission" date="2017-02" db="EMBL/GenBank/DDBJ databases">
        <authorList>
            <person name="Peterson S.W."/>
        </authorList>
    </citation>
    <scope>NUCLEOTIDE SEQUENCE [LARGE SCALE GENOMIC DNA]</scope>
    <source>
        <strain evidence="3 4">P15</strain>
    </source>
</reference>
<keyword evidence="1" id="KW-1133">Transmembrane helix</keyword>
<evidence type="ECO:0000256" key="1">
    <source>
        <dbReference type="SAM" id="Phobius"/>
    </source>
</evidence>
<dbReference type="PANTHER" id="PTHR40254">
    <property type="entry name" value="BLR0577 PROTEIN"/>
    <property type="match status" value="1"/>
</dbReference>
<name>A0A1T5KIZ6_9GAMM</name>
<dbReference type="InterPro" id="IPR038732">
    <property type="entry name" value="HpyO/CreE_NAD-binding"/>
</dbReference>
<dbReference type="AlphaFoldDB" id="A0A1T5KIZ6"/>
<proteinExistence type="predicted"/>
<dbReference type="SUPFAM" id="SSF51905">
    <property type="entry name" value="FAD/NAD(P)-binding domain"/>
    <property type="match status" value="2"/>
</dbReference>
<feature type="transmembrane region" description="Helical" evidence="1">
    <location>
        <begin position="12"/>
        <end position="29"/>
    </location>
</feature>
<keyword evidence="1" id="KW-0812">Transmembrane</keyword>
<dbReference type="OrthoDB" id="101972at2"/>
<evidence type="ECO:0000259" key="2">
    <source>
        <dbReference type="Pfam" id="PF13454"/>
    </source>
</evidence>
<dbReference type="Proteomes" id="UP000190341">
    <property type="component" value="Unassembled WGS sequence"/>
</dbReference>
<dbReference type="Pfam" id="PF13454">
    <property type="entry name" value="NAD_binding_9"/>
    <property type="match status" value="1"/>
</dbReference>
<feature type="domain" description="FAD-dependent urate hydroxylase HpyO/Asp monooxygenase CreE-like FAD/NAD(P)-binding" evidence="2">
    <location>
        <begin position="13"/>
        <end position="161"/>
    </location>
</feature>
<gene>
    <name evidence="3" type="ORF">SAMN06296058_1753</name>
</gene>
<dbReference type="EMBL" id="FUZV01000001">
    <property type="protein sequence ID" value="SKC63692.1"/>
    <property type="molecule type" value="Genomic_DNA"/>
</dbReference>
<organism evidence="3 4">
    <name type="scientific">Pseudoxanthomonas indica</name>
    <dbReference type="NCBI Taxonomy" id="428993"/>
    <lineage>
        <taxon>Bacteria</taxon>
        <taxon>Pseudomonadati</taxon>
        <taxon>Pseudomonadota</taxon>
        <taxon>Gammaproteobacteria</taxon>
        <taxon>Lysobacterales</taxon>
        <taxon>Lysobacteraceae</taxon>
        <taxon>Pseudoxanthomonas</taxon>
    </lineage>
</organism>
<evidence type="ECO:0000313" key="3">
    <source>
        <dbReference type="EMBL" id="SKC63692.1"/>
    </source>
</evidence>
<keyword evidence="1" id="KW-0472">Membrane</keyword>
<accession>A0A1T5KIZ6</accession>
<dbReference type="STRING" id="428993.SAMN06296058_1753"/>
<dbReference type="RefSeq" id="WP_079724017.1">
    <property type="nucleotide sequence ID" value="NZ_BMCL01000002.1"/>
</dbReference>
<dbReference type="InterPro" id="IPR036188">
    <property type="entry name" value="FAD/NAD-bd_sf"/>
</dbReference>
<sequence length="456" mass="49159">MTSANAGLAHDIAIVGGGAAGVLVAIQLLRQARKPLRIALLEPQPVLAQGVAYATPYPEHVLNVPAQKMSALPDQPDDFLDFVAADDADERARLAPAFLERRRYGDYLRARLAEAMVTSTATLEHVQQSVVTLHRHAGRLHLGLQDGSSLECARVVLAVGNRPRPLPARGASSLAPGALTGAWDFEAVRAIPQDASLCIVGSGLSMVDAVLSFVATGHRGRIQVLSRHGWWPQPHAAAAKLDFDAGQLMSLGLRARLRVLRRAARKAMAAGQPWQALMETLRPHGQALWASLSAADQRRFLRHLVRLWDVHRHRIASDVHARMQTLIDSGQLRVHRGRLDAVMQSGRCVRVAAVTRAGKELHFDVDHVINATGVELRVPTMRNALLTQMLGDGLLQPGPHGIGVATVGDGQVLDAHGQVQDDVVALGSLRVGDLWESTAIPELRGQAEHAARVLLA</sequence>
<dbReference type="PRINTS" id="PR00368">
    <property type="entry name" value="FADPNR"/>
</dbReference>
<evidence type="ECO:0000313" key="4">
    <source>
        <dbReference type="Proteomes" id="UP000190341"/>
    </source>
</evidence>
<keyword evidence="4" id="KW-1185">Reference proteome</keyword>
<dbReference type="PRINTS" id="PR00411">
    <property type="entry name" value="PNDRDTASEI"/>
</dbReference>
<dbReference type="Gene3D" id="3.50.50.60">
    <property type="entry name" value="FAD/NAD(P)-binding domain"/>
    <property type="match status" value="1"/>
</dbReference>
<dbReference type="PANTHER" id="PTHR40254:SF1">
    <property type="entry name" value="BLR0577 PROTEIN"/>
    <property type="match status" value="1"/>
</dbReference>
<dbReference type="InterPro" id="IPR052189">
    <property type="entry name" value="L-asp_N-monooxygenase_NS-form"/>
</dbReference>